<protein>
    <submittedName>
        <fullName evidence="4">2-hydroxy-acid oxidase</fullName>
    </submittedName>
</protein>
<dbReference type="InterPro" id="IPR016166">
    <property type="entry name" value="FAD-bd_PCMH"/>
</dbReference>
<keyword evidence="2" id="KW-0274">FAD</keyword>
<dbReference type="Proteomes" id="UP001156641">
    <property type="component" value="Unassembled WGS sequence"/>
</dbReference>
<dbReference type="PANTHER" id="PTHR11748">
    <property type="entry name" value="D-LACTATE DEHYDROGENASE"/>
    <property type="match status" value="1"/>
</dbReference>
<evidence type="ECO:0000256" key="1">
    <source>
        <dbReference type="ARBA" id="ARBA00022630"/>
    </source>
</evidence>
<dbReference type="InterPro" id="IPR006094">
    <property type="entry name" value="Oxid_FAD_bind_N"/>
</dbReference>
<dbReference type="InterPro" id="IPR036318">
    <property type="entry name" value="FAD-bd_PCMH-like_sf"/>
</dbReference>
<dbReference type="Gene3D" id="3.30.465.10">
    <property type="match status" value="1"/>
</dbReference>
<dbReference type="Pfam" id="PF01565">
    <property type="entry name" value="FAD_binding_4"/>
    <property type="match status" value="1"/>
</dbReference>
<evidence type="ECO:0000313" key="4">
    <source>
        <dbReference type="EMBL" id="GLR67943.1"/>
    </source>
</evidence>
<dbReference type="EMBL" id="BSOS01000073">
    <property type="protein sequence ID" value="GLR67943.1"/>
    <property type="molecule type" value="Genomic_DNA"/>
</dbReference>
<keyword evidence="5" id="KW-1185">Reference proteome</keyword>
<gene>
    <name evidence="4" type="primary">glcE2</name>
    <name evidence="4" type="ORF">GCM10010909_26240</name>
</gene>
<dbReference type="SUPFAM" id="SSF56176">
    <property type="entry name" value="FAD-binding/transporter-associated domain-like"/>
    <property type="match status" value="1"/>
</dbReference>
<accession>A0ABQ6A8G1</accession>
<feature type="domain" description="FAD-binding PCMH-type" evidence="3">
    <location>
        <begin position="17"/>
        <end position="194"/>
    </location>
</feature>
<dbReference type="RefSeq" id="WP_284258751.1">
    <property type="nucleotide sequence ID" value="NZ_BSOS01000073.1"/>
</dbReference>
<evidence type="ECO:0000256" key="2">
    <source>
        <dbReference type="ARBA" id="ARBA00022827"/>
    </source>
</evidence>
<reference evidence="5" key="1">
    <citation type="journal article" date="2019" name="Int. J. Syst. Evol. Microbiol.">
        <title>The Global Catalogue of Microorganisms (GCM) 10K type strain sequencing project: providing services to taxonomists for standard genome sequencing and annotation.</title>
        <authorList>
            <consortium name="The Broad Institute Genomics Platform"/>
            <consortium name="The Broad Institute Genome Sequencing Center for Infectious Disease"/>
            <person name="Wu L."/>
            <person name="Ma J."/>
        </authorList>
    </citation>
    <scope>NUCLEOTIDE SEQUENCE [LARGE SCALE GENOMIC DNA]</scope>
    <source>
        <strain evidence="5">NBRC 112502</strain>
    </source>
</reference>
<dbReference type="PROSITE" id="PS51387">
    <property type="entry name" value="FAD_PCMH"/>
    <property type="match status" value="1"/>
</dbReference>
<proteinExistence type="predicted"/>
<name>A0ABQ6A8G1_9PROT</name>
<dbReference type="SUPFAM" id="SSF55103">
    <property type="entry name" value="FAD-linked oxidases, C-terminal domain"/>
    <property type="match status" value="1"/>
</dbReference>
<comment type="caution">
    <text evidence="4">The sequence shown here is derived from an EMBL/GenBank/DDBJ whole genome shotgun (WGS) entry which is preliminary data.</text>
</comment>
<dbReference type="InterPro" id="IPR016169">
    <property type="entry name" value="FAD-bd_PCMH_sub2"/>
</dbReference>
<evidence type="ECO:0000259" key="3">
    <source>
        <dbReference type="PROSITE" id="PS51387"/>
    </source>
</evidence>
<evidence type="ECO:0000313" key="5">
    <source>
        <dbReference type="Proteomes" id="UP001156641"/>
    </source>
</evidence>
<organism evidence="4 5">
    <name type="scientific">Acidocella aquatica</name>
    <dbReference type="NCBI Taxonomy" id="1922313"/>
    <lineage>
        <taxon>Bacteria</taxon>
        <taxon>Pseudomonadati</taxon>
        <taxon>Pseudomonadota</taxon>
        <taxon>Alphaproteobacteria</taxon>
        <taxon>Acetobacterales</taxon>
        <taxon>Acidocellaceae</taxon>
        <taxon>Acidocella</taxon>
    </lineage>
</organism>
<keyword evidence="1" id="KW-0285">Flavoprotein</keyword>
<dbReference type="InterPro" id="IPR016164">
    <property type="entry name" value="FAD-linked_Oxase-like_C"/>
</dbReference>
<sequence>MVVESGEGVSVVSARVDAALPGGVIVPRDEAELAGVVRDASAPMLVQGNGTKAGMLRPGRAAAVLSTAGMSGITLYSPSELVMRARAGTALAEIEAALAAHGQQMIAEPSHLFGEAQTIGGVVAANVSGPRRISGGAMRDHVLGLRAVNGSGEILNFGGRVLKNVTGLDLTKLLTGSFGTLAVITEVTFKVLPVAGAVGTIVVRVADAQAAVAVMSAGLGSPFSVSGAAYLPGSREVYLRVEDFAESVAYRCGRLAGQFAGAEILGSGESKALWLSIRDCEALPPGEAMWRVSVRPSAGPGVLRDVAFAGVTGFLDWGGGLVWLSGPATHEAHEAVCAAARTGGGVWWLMRGPEALRAVVEVMPPEAPALAALRRQVVAKFDPRGIFNPLKMWAA</sequence>
<dbReference type="PANTHER" id="PTHR11748:SF103">
    <property type="entry name" value="GLYCOLATE OXIDASE SUBUNIT GLCE"/>
    <property type="match status" value="1"/>
</dbReference>